<evidence type="ECO:0008006" key="7">
    <source>
        <dbReference type="Google" id="ProtNLM"/>
    </source>
</evidence>
<dbReference type="SUPFAM" id="SSF51419">
    <property type="entry name" value="PLP-binding barrel"/>
    <property type="match status" value="1"/>
</dbReference>
<dbReference type="EMBL" id="CADEPM010000006">
    <property type="protein sequence ID" value="CAB3407220.1"/>
    <property type="molecule type" value="Genomic_DNA"/>
</dbReference>
<dbReference type="InterPro" id="IPR002433">
    <property type="entry name" value="Orn_de-COase"/>
</dbReference>
<dbReference type="PANTHER" id="PTHR11482:SF56">
    <property type="entry name" value="ANTIZYME INHIBITOR 1"/>
    <property type="match status" value="1"/>
</dbReference>
<organism evidence="5 6">
    <name type="scientific">Caenorhabditis bovis</name>
    <dbReference type="NCBI Taxonomy" id="2654633"/>
    <lineage>
        <taxon>Eukaryota</taxon>
        <taxon>Metazoa</taxon>
        <taxon>Ecdysozoa</taxon>
        <taxon>Nematoda</taxon>
        <taxon>Chromadorea</taxon>
        <taxon>Rhabditida</taxon>
        <taxon>Rhabditina</taxon>
        <taxon>Rhabditomorpha</taxon>
        <taxon>Rhabditoidea</taxon>
        <taxon>Rhabditidae</taxon>
        <taxon>Peloderinae</taxon>
        <taxon>Caenorhabditis</taxon>
    </lineage>
</organism>
<dbReference type="Gene3D" id="3.20.20.10">
    <property type="entry name" value="Alanine racemase"/>
    <property type="match status" value="1"/>
</dbReference>
<dbReference type="Pfam" id="PF00278">
    <property type="entry name" value="Orn_DAP_Arg_deC"/>
    <property type="match status" value="1"/>
</dbReference>
<reference evidence="5 6" key="1">
    <citation type="submission" date="2020-04" db="EMBL/GenBank/DDBJ databases">
        <authorList>
            <person name="Laetsch R D."/>
            <person name="Stevens L."/>
            <person name="Kumar S."/>
            <person name="Blaxter L. M."/>
        </authorList>
    </citation>
    <scope>NUCLEOTIDE SEQUENCE [LARGE SCALE GENOMIC DNA]</scope>
</reference>
<dbReference type="PRINTS" id="PR01179">
    <property type="entry name" value="ODADCRBXLASE"/>
</dbReference>
<accession>A0A8S1F5V6</accession>
<feature type="region of interest" description="Disordered" evidence="2">
    <location>
        <begin position="412"/>
        <end position="449"/>
    </location>
</feature>
<dbReference type="InterPro" id="IPR000183">
    <property type="entry name" value="Orn/DAP/Arg_de-COase"/>
</dbReference>
<gene>
    <name evidence="5" type="ORF">CBOVIS_LOCUS9181</name>
</gene>
<feature type="domain" description="Orn/DAP/Arg decarboxylase 2 C-terminal" evidence="3">
    <location>
        <begin position="61"/>
        <end position="383"/>
    </location>
</feature>
<proteinExistence type="inferred from homology"/>
<dbReference type="GO" id="GO:0003824">
    <property type="term" value="F:catalytic activity"/>
    <property type="evidence" value="ECO:0007669"/>
    <property type="project" value="InterPro"/>
</dbReference>
<dbReference type="PRINTS" id="PR01182">
    <property type="entry name" value="ORNDCRBXLASE"/>
</dbReference>
<evidence type="ECO:0000313" key="5">
    <source>
        <dbReference type="EMBL" id="CAB3407220.1"/>
    </source>
</evidence>
<name>A0A8S1F5V6_9PELO</name>
<protein>
    <recommendedName>
        <fullName evidence="7">Orn/DAP/Arg decarboxylase 2 N-terminal domain-containing protein</fullName>
    </recommendedName>
</protein>
<dbReference type="OrthoDB" id="5034579at2759"/>
<dbReference type="Proteomes" id="UP000494206">
    <property type="component" value="Unassembled WGS sequence"/>
</dbReference>
<dbReference type="PANTHER" id="PTHR11482">
    <property type="entry name" value="ARGININE/DIAMINOPIMELATE/ORNITHINE DECARBOXYLASE"/>
    <property type="match status" value="1"/>
</dbReference>
<feature type="domain" description="Orn/DAP/Arg decarboxylase 2 N-terminal" evidence="4">
    <location>
        <begin position="63"/>
        <end position="287"/>
    </location>
</feature>
<evidence type="ECO:0000313" key="6">
    <source>
        <dbReference type="Proteomes" id="UP000494206"/>
    </source>
</evidence>
<dbReference type="InterPro" id="IPR009006">
    <property type="entry name" value="Ala_racemase/Decarboxylase_C"/>
</dbReference>
<comment type="caution">
    <text evidence="5">The sequence shown here is derived from an EMBL/GenBank/DDBJ whole genome shotgun (WGS) entry which is preliminary data.</text>
</comment>
<feature type="compositionally biased region" description="Basic and acidic residues" evidence="2">
    <location>
        <begin position="412"/>
        <end position="421"/>
    </location>
</feature>
<keyword evidence="6" id="KW-1185">Reference proteome</keyword>
<dbReference type="GO" id="GO:0006596">
    <property type="term" value="P:polyamine biosynthetic process"/>
    <property type="evidence" value="ECO:0007669"/>
    <property type="project" value="InterPro"/>
</dbReference>
<dbReference type="Gene3D" id="2.40.37.10">
    <property type="entry name" value="Lyase, Ornithine Decarboxylase, Chain A, domain 1"/>
    <property type="match status" value="1"/>
</dbReference>
<dbReference type="Pfam" id="PF02784">
    <property type="entry name" value="Orn_Arg_deC_N"/>
    <property type="match status" value="1"/>
</dbReference>
<evidence type="ECO:0000256" key="1">
    <source>
        <dbReference type="RuleBase" id="RU003737"/>
    </source>
</evidence>
<comment type="similarity">
    <text evidence="1">Belongs to the Orn/Lys/Arg decarboxylase class-II family.</text>
</comment>
<dbReference type="InterPro" id="IPR022643">
    <property type="entry name" value="De-COase2_C"/>
</dbReference>
<evidence type="ECO:0000259" key="3">
    <source>
        <dbReference type="Pfam" id="PF00278"/>
    </source>
</evidence>
<dbReference type="InterPro" id="IPR029066">
    <property type="entry name" value="PLP-binding_barrel"/>
</dbReference>
<dbReference type="InterPro" id="IPR022644">
    <property type="entry name" value="De-COase2_N"/>
</dbReference>
<sequence length="449" mass="49670">MVRHRLPSSSYYTPVGESEWSRETLCERPIAVLPGAYRNPIEMARHVAEHVRTPQPFFVMDVAAVQRRLDALRIVCPRLNASFSVALNADPVLARIIANNEASFEVSNTEEMQMASLHVEPSRITLLSNMLTRKSIRSAADADVGTIVVESEKQLQDVMKYAPRAEILIAINLRSTEVPFGVNLEDVNGLIEIGELIGVNVVGVHIDMGPQAGNEDYSVALQTAADIFEAAQERRVEMHRVSLGDLVFAGNAMTEEFIRFASGLNRMINDVFPIGVQVSANVGRFIVTNAFTLCTTVIGKQTIGGEDGVGFVYQTNDGVYGSFGCRQMNIDPSCQPLHPSTLDEPEHFGTVVGPTLDQLDIAQKQIRFRQLRVGDWLVWEKMGAFTIPVDSDYTAPPVYYYSAKECWKKLSVKEERRRSPTPDEDLGSDCDGYASSSESESEGLVDNLF</sequence>
<dbReference type="SUPFAM" id="SSF50621">
    <property type="entry name" value="Alanine racemase C-terminal domain-like"/>
    <property type="match status" value="1"/>
</dbReference>
<dbReference type="AlphaFoldDB" id="A0A8S1F5V6"/>
<evidence type="ECO:0000256" key="2">
    <source>
        <dbReference type="SAM" id="MobiDB-lite"/>
    </source>
</evidence>
<evidence type="ECO:0000259" key="4">
    <source>
        <dbReference type="Pfam" id="PF02784"/>
    </source>
</evidence>